<evidence type="ECO:0000313" key="7">
    <source>
        <dbReference type="Proteomes" id="UP000319859"/>
    </source>
</evidence>
<keyword evidence="2 4" id="KW-0648">Protein biosynthesis</keyword>
<dbReference type="Gene3D" id="3.90.960.10">
    <property type="entry name" value="YbaK/aminoacyl-tRNA synthetase-associated domain"/>
    <property type="match status" value="1"/>
</dbReference>
<organism evidence="6 7">
    <name type="scientific">Nitrospirillum amazonense</name>
    <dbReference type="NCBI Taxonomy" id="28077"/>
    <lineage>
        <taxon>Bacteria</taxon>
        <taxon>Pseudomonadati</taxon>
        <taxon>Pseudomonadota</taxon>
        <taxon>Alphaproteobacteria</taxon>
        <taxon>Rhodospirillales</taxon>
        <taxon>Azospirillaceae</taxon>
        <taxon>Nitrospirillum</taxon>
    </lineage>
</organism>
<feature type="domain" description="YbaK/aminoacyl-tRNA synthetase-associated" evidence="5">
    <location>
        <begin position="29"/>
        <end position="150"/>
    </location>
</feature>
<evidence type="ECO:0000259" key="5">
    <source>
        <dbReference type="Pfam" id="PF04073"/>
    </source>
</evidence>
<dbReference type="InterPro" id="IPR007214">
    <property type="entry name" value="YbaK/aa-tRNA-synth-assoc-dom"/>
</dbReference>
<evidence type="ECO:0000256" key="4">
    <source>
        <dbReference type="PIRNR" id="PIRNR006181"/>
    </source>
</evidence>
<keyword evidence="3 4" id="KW-0456">Lyase</keyword>
<dbReference type="SUPFAM" id="SSF55826">
    <property type="entry name" value="YbaK/ProRS associated domain"/>
    <property type="match status" value="1"/>
</dbReference>
<proteinExistence type="inferred from homology"/>
<dbReference type="Pfam" id="PF04073">
    <property type="entry name" value="tRNA_edit"/>
    <property type="match status" value="1"/>
</dbReference>
<dbReference type="OrthoDB" id="9809296at2"/>
<dbReference type="GO" id="GO:0002161">
    <property type="term" value="F:aminoacyl-tRNA deacylase activity"/>
    <property type="evidence" value="ECO:0007669"/>
    <property type="project" value="InterPro"/>
</dbReference>
<sequence length="162" mass="16530">MATKGTPAVRAVEAAGVAYRLLEYDYDPNAAAIGLAAAEALGLDPALVYKTLVCQLEGGPGGLACAIIPAGARLDLKALAAAAKAKKSDLAPQAVAERSSGYVVGGISPLGQRRTLPTFLDRSAEALAEIIVNGGRRGLQLALAPADLVKAADARWADIIVR</sequence>
<gene>
    <name evidence="6" type="ORF">FBZ89_101134</name>
</gene>
<dbReference type="GO" id="GO:0006412">
    <property type="term" value="P:translation"/>
    <property type="evidence" value="ECO:0007669"/>
    <property type="project" value="UniProtKB-KW"/>
</dbReference>
<dbReference type="PANTHER" id="PTHR30411">
    <property type="entry name" value="CYTOPLASMIC PROTEIN"/>
    <property type="match status" value="1"/>
</dbReference>
<evidence type="ECO:0000256" key="1">
    <source>
        <dbReference type="ARBA" id="ARBA00009798"/>
    </source>
</evidence>
<protein>
    <recommendedName>
        <fullName evidence="4">Cys-tRNA(Pro)/Cys-tRNA(Cys) deacylase</fullName>
        <ecNumber evidence="4">4.2.-.-</ecNumber>
    </recommendedName>
</protein>
<evidence type="ECO:0000256" key="3">
    <source>
        <dbReference type="ARBA" id="ARBA00023239"/>
    </source>
</evidence>
<accession>A0A560FSC1</accession>
<name>A0A560FSC1_9PROT</name>
<reference evidence="6 7" key="1">
    <citation type="submission" date="2019-06" db="EMBL/GenBank/DDBJ databases">
        <title>Genomic Encyclopedia of Type Strains, Phase IV (KMG-V): Genome sequencing to study the core and pangenomes of soil and plant-associated prokaryotes.</title>
        <authorList>
            <person name="Whitman W."/>
        </authorList>
    </citation>
    <scope>NUCLEOTIDE SEQUENCE [LARGE SCALE GENOMIC DNA]</scope>
    <source>
        <strain evidence="6 7">BR 11880</strain>
    </source>
</reference>
<dbReference type="InterPro" id="IPR036754">
    <property type="entry name" value="YbaK/aa-tRNA-synt-asso_dom_sf"/>
</dbReference>
<dbReference type="PIRSF" id="PIRSF006181">
    <property type="entry name" value="EbsC_YbaK"/>
    <property type="match status" value="1"/>
</dbReference>
<dbReference type="Proteomes" id="UP000319859">
    <property type="component" value="Unassembled WGS sequence"/>
</dbReference>
<dbReference type="GO" id="GO:0016829">
    <property type="term" value="F:lyase activity"/>
    <property type="evidence" value="ECO:0007669"/>
    <property type="project" value="UniProtKB-KW"/>
</dbReference>
<dbReference type="NCBIfam" id="TIGR00011">
    <property type="entry name" value="YbaK_EbsC"/>
    <property type="match status" value="1"/>
</dbReference>
<evidence type="ECO:0000256" key="2">
    <source>
        <dbReference type="ARBA" id="ARBA00022917"/>
    </source>
</evidence>
<dbReference type="AlphaFoldDB" id="A0A560FSC1"/>
<dbReference type="EMBL" id="VITN01000001">
    <property type="protein sequence ID" value="TWB24509.1"/>
    <property type="molecule type" value="Genomic_DNA"/>
</dbReference>
<dbReference type="EC" id="4.2.-.-" evidence="4"/>
<dbReference type="InterPro" id="IPR004369">
    <property type="entry name" value="Prolyl-tRNA_editing_YbaK/EbsC"/>
</dbReference>
<comment type="caution">
    <text evidence="6">The sequence shown here is derived from an EMBL/GenBank/DDBJ whole genome shotgun (WGS) entry which is preliminary data.</text>
</comment>
<comment type="similarity">
    <text evidence="1 4">Belongs to the prolyl-tRNA editing family. YbaK/EbsC subfamily.</text>
</comment>
<dbReference type="PANTHER" id="PTHR30411:SF0">
    <property type="entry name" value="CYS-TRNA(PRO)_CYS-TRNA(CYS) DEACYLASE YBAK"/>
    <property type="match status" value="1"/>
</dbReference>
<dbReference type="RefSeq" id="WP_145748111.1">
    <property type="nucleotide sequence ID" value="NZ_VITN01000001.1"/>
</dbReference>
<evidence type="ECO:0000313" key="6">
    <source>
        <dbReference type="EMBL" id="TWB24509.1"/>
    </source>
</evidence>